<dbReference type="GO" id="GO:0005829">
    <property type="term" value="C:cytosol"/>
    <property type="evidence" value="ECO:0007669"/>
    <property type="project" value="TreeGrafter"/>
</dbReference>
<comment type="similarity">
    <text evidence="1">Belongs to the LysR transcriptional regulatory family.</text>
</comment>
<feature type="domain" description="HTH lysR-type" evidence="5">
    <location>
        <begin position="1"/>
        <end position="58"/>
    </location>
</feature>
<dbReference type="Pfam" id="PF00126">
    <property type="entry name" value="HTH_1"/>
    <property type="match status" value="1"/>
</dbReference>
<comment type="caution">
    <text evidence="6">The sequence shown here is derived from an EMBL/GenBank/DDBJ whole genome shotgun (WGS) entry which is preliminary data.</text>
</comment>
<dbReference type="PROSITE" id="PS50931">
    <property type="entry name" value="HTH_LYSR"/>
    <property type="match status" value="1"/>
</dbReference>
<keyword evidence="4" id="KW-0804">Transcription</keyword>
<dbReference type="InterPro" id="IPR000847">
    <property type="entry name" value="LysR_HTH_N"/>
</dbReference>
<protein>
    <submittedName>
        <fullName evidence="6">LysR family transcriptional regulator</fullName>
    </submittedName>
</protein>
<keyword evidence="3" id="KW-0238">DNA-binding</keyword>
<dbReference type="Proteomes" id="UP000823863">
    <property type="component" value="Unassembled WGS sequence"/>
</dbReference>
<accession>A0A9D2TFD1</accession>
<sequence length="302" mass="34002">MNQRDCELVLTIAQEGSISRAAAKLYMSQPALSVFLTRLEAQLETKLFIRSANGLKPTYAGECYIRTAEKILKLCNDFQTELCSINTLHKGKIQVGATVHLGSYVFPLLLPRYKERYPNIEVLITESRSADLERALSHNELDIALMHTPFLSVEADYETIARDPYVVVISRSSPLASHIYEKGGKPYIDLRLLANEKYILAYPSQRVRQVSDRILSMAGITPDITFMTSSVETAMRVASVGIGITLMPKSYISLFTCPAEPFFCHLEDQYEPWWTFVAAYPKDSELSGPALEMVKILKEIFS</sequence>
<keyword evidence="2" id="KW-0805">Transcription regulation</keyword>
<evidence type="ECO:0000256" key="4">
    <source>
        <dbReference type="ARBA" id="ARBA00023163"/>
    </source>
</evidence>
<dbReference type="AlphaFoldDB" id="A0A9D2TFD1"/>
<evidence type="ECO:0000313" key="6">
    <source>
        <dbReference type="EMBL" id="HJC66477.1"/>
    </source>
</evidence>
<evidence type="ECO:0000256" key="3">
    <source>
        <dbReference type="ARBA" id="ARBA00023125"/>
    </source>
</evidence>
<dbReference type="SUPFAM" id="SSF46785">
    <property type="entry name" value="Winged helix' DNA-binding domain"/>
    <property type="match status" value="1"/>
</dbReference>
<dbReference type="GO" id="GO:0003700">
    <property type="term" value="F:DNA-binding transcription factor activity"/>
    <property type="evidence" value="ECO:0007669"/>
    <property type="project" value="InterPro"/>
</dbReference>
<evidence type="ECO:0000259" key="5">
    <source>
        <dbReference type="PROSITE" id="PS50931"/>
    </source>
</evidence>
<evidence type="ECO:0000256" key="2">
    <source>
        <dbReference type="ARBA" id="ARBA00023015"/>
    </source>
</evidence>
<dbReference type="PANTHER" id="PTHR30419">
    <property type="entry name" value="HTH-TYPE TRANSCRIPTIONAL REGULATOR YBHD"/>
    <property type="match status" value="1"/>
</dbReference>
<dbReference type="EMBL" id="DWWB01000037">
    <property type="protein sequence ID" value="HJC66477.1"/>
    <property type="molecule type" value="Genomic_DNA"/>
</dbReference>
<dbReference type="InterPro" id="IPR036388">
    <property type="entry name" value="WH-like_DNA-bd_sf"/>
</dbReference>
<dbReference type="InterPro" id="IPR005119">
    <property type="entry name" value="LysR_subst-bd"/>
</dbReference>
<gene>
    <name evidence="6" type="ORF">H9931_07135</name>
</gene>
<dbReference type="Gene3D" id="1.10.10.10">
    <property type="entry name" value="Winged helix-like DNA-binding domain superfamily/Winged helix DNA-binding domain"/>
    <property type="match status" value="1"/>
</dbReference>
<proteinExistence type="inferred from homology"/>
<dbReference type="GO" id="GO:0003677">
    <property type="term" value="F:DNA binding"/>
    <property type="evidence" value="ECO:0007669"/>
    <property type="project" value="UniProtKB-KW"/>
</dbReference>
<name>A0A9D2TFD1_9FIRM</name>
<evidence type="ECO:0000256" key="1">
    <source>
        <dbReference type="ARBA" id="ARBA00009437"/>
    </source>
</evidence>
<dbReference type="CDD" id="cd05466">
    <property type="entry name" value="PBP2_LTTR_substrate"/>
    <property type="match status" value="1"/>
</dbReference>
<evidence type="ECO:0000313" key="7">
    <source>
        <dbReference type="Proteomes" id="UP000823863"/>
    </source>
</evidence>
<dbReference type="PRINTS" id="PR00039">
    <property type="entry name" value="HTHLYSR"/>
</dbReference>
<dbReference type="SUPFAM" id="SSF53850">
    <property type="entry name" value="Periplasmic binding protein-like II"/>
    <property type="match status" value="1"/>
</dbReference>
<dbReference type="Pfam" id="PF03466">
    <property type="entry name" value="LysR_substrate"/>
    <property type="match status" value="1"/>
</dbReference>
<reference evidence="6" key="2">
    <citation type="submission" date="2021-04" db="EMBL/GenBank/DDBJ databases">
        <authorList>
            <person name="Gilroy R."/>
        </authorList>
    </citation>
    <scope>NUCLEOTIDE SEQUENCE</scope>
    <source>
        <strain evidence="6">CHK198-12963</strain>
    </source>
</reference>
<dbReference type="InterPro" id="IPR050950">
    <property type="entry name" value="HTH-type_LysR_regulators"/>
</dbReference>
<dbReference type="Gene3D" id="3.40.190.290">
    <property type="match status" value="1"/>
</dbReference>
<dbReference type="InterPro" id="IPR036390">
    <property type="entry name" value="WH_DNA-bd_sf"/>
</dbReference>
<reference evidence="6" key="1">
    <citation type="journal article" date="2021" name="PeerJ">
        <title>Extensive microbial diversity within the chicken gut microbiome revealed by metagenomics and culture.</title>
        <authorList>
            <person name="Gilroy R."/>
            <person name="Ravi A."/>
            <person name="Getino M."/>
            <person name="Pursley I."/>
            <person name="Horton D.L."/>
            <person name="Alikhan N.F."/>
            <person name="Baker D."/>
            <person name="Gharbi K."/>
            <person name="Hall N."/>
            <person name="Watson M."/>
            <person name="Adriaenssens E.M."/>
            <person name="Foster-Nyarko E."/>
            <person name="Jarju S."/>
            <person name="Secka A."/>
            <person name="Antonio M."/>
            <person name="Oren A."/>
            <person name="Chaudhuri R.R."/>
            <person name="La Ragione R."/>
            <person name="Hildebrand F."/>
            <person name="Pallen M.J."/>
        </authorList>
    </citation>
    <scope>NUCLEOTIDE SEQUENCE</scope>
    <source>
        <strain evidence="6">CHK198-12963</strain>
    </source>
</reference>
<organism evidence="6 7">
    <name type="scientific">Candidatus Enterocloster excrementigallinarum</name>
    <dbReference type="NCBI Taxonomy" id="2838558"/>
    <lineage>
        <taxon>Bacteria</taxon>
        <taxon>Bacillati</taxon>
        <taxon>Bacillota</taxon>
        <taxon>Clostridia</taxon>
        <taxon>Lachnospirales</taxon>
        <taxon>Lachnospiraceae</taxon>
        <taxon>Enterocloster</taxon>
    </lineage>
</organism>